<dbReference type="AlphaFoldDB" id="A0A6J6EBH4"/>
<evidence type="ECO:0000313" key="1">
    <source>
        <dbReference type="EMBL" id="CAB4573772.1"/>
    </source>
</evidence>
<dbReference type="EMBL" id="CAEZTS010000035">
    <property type="protein sequence ID" value="CAB4573772.1"/>
    <property type="molecule type" value="Genomic_DNA"/>
</dbReference>
<accession>A0A6J6EBH4</accession>
<sequence>MYFTPFTSEVSTQLVVFTEFTSNDQLTPLSDERSTLYPVRVYPPLSAGADQVTVARPSPGTASSNVGAEAVPPGVAFVAYTLVDVPTPKLVMAATV</sequence>
<gene>
    <name evidence="1" type="ORF">UFOPK1722_00561</name>
</gene>
<organism evidence="1">
    <name type="scientific">freshwater metagenome</name>
    <dbReference type="NCBI Taxonomy" id="449393"/>
    <lineage>
        <taxon>unclassified sequences</taxon>
        <taxon>metagenomes</taxon>
        <taxon>ecological metagenomes</taxon>
    </lineage>
</organism>
<proteinExistence type="predicted"/>
<name>A0A6J6EBH4_9ZZZZ</name>
<protein>
    <submittedName>
        <fullName evidence="1">Unannotated protein</fullName>
    </submittedName>
</protein>
<reference evidence="1" key="1">
    <citation type="submission" date="2020-05" db="EMBL/GenBank/DDBJ databases">
        <authorList>
            <person name="Chiriac C."/>
            <person name="Salcher M."/>
            <person name="Ghai R."/>
            <person name="Kavagutti S V."/>
        </authorList>
    </citation>
    <scope>NUCLEOTIDE SEQUENCE</scope>
</reference>